<organism evidence="1 2">
    <name type="scientific">Gossypium arboreum</name>
    <name type="common">Tree cotton</name>
    <name type="synonym">Gossypium nanking</name>
    <dbReference type="NCBI Taxonomy" id="29729"/>
    <lineage>
        <taxon>Eukaryota</taxon>
        <taxon>Viridiplantae</taxon>
        <taxon>Streptophyta</taxon>
        <taxon>Embryophyta</taxon>
        <taxon>Tracheophyta</taxon>
        <taxon>Spermatophyta</taxon>
        <taxon>Magnoliopsida</taxon>
        <taxon>eudicotyledons</taxon>
        <taxon>Gunneridae</taxon>
        <taxon>Pentapetalae</taxon>
        <taxon>rosids</taxon>
        <taxon>malvids</taxon>
        <taxon>Malvales</taxon>
        <taxon>Malvaceae</taxon>
        <taxon>Malvoideae</taxon>
        <taxon>Gossypium</taxon>
    </lineage>
</organism>
<evidence type="ECO:0000313" key="1">
    <source>
        <dbReference type="EMBL" id="KHG22479.1"/>
    </source>
</evidence>
<reference evidence="2" key="1">
    <citation type="submission" date="2014-09" db="EMBL/GenBank/DDBJ databases">
        <authorList>
            <person name="Mudge J."/>
            <person name="Ramaraj T."/>
            <person name="Lindquist I.E."/>
            <person name="Bharti A.K."/>
            <person name="Sundararajan A."/>
            <person name="Cameron C.T."/>
            <person name="Woodward J.E."/>
            <person name="May G.D."/>
            <person name="Brubaker C."/>
            <person name="Broadhvest J."/>
            <person name="Wilkins T.A."/>
        </authorList>
    </citation>
    <scope>NUCLEOTIDE SEQUENCE</scope>
    <source>
        <strain evidence="2">cv. AKA8401</strain>
    </source>
</reference>
<dbReference type="EMBL" id="KN421890">
    <property type="protein sequence ID" value="KHG22479.1"/>
    <property type="molecule type" value="Genomic_DNA"/>
</dbReference>
<evidence type="ECO:0000313" key="2">
    <source>
        <dbReference type="Proteomes" id="UP000032142"/>
    </source>
</evidence>
<dbReference type="Proteomes" id="UP000032142">
    <property type="component" value="Unassembled WGS sequence"/>
</dbReference>
<name>A0A0B0PDH0_GOSAR</name>
<sequence length="16" mass="1757">MVQIDNGLGKCFMIMG</sequence>
<keyword evidence="2" id="KW-1185">Reference proteome</keyword>
<protein>
    <submittedName>
        <fullName evidence="1">Uncharacterized protein</fullName>
    </submittedName>
</protein>
<gene>
    <name evidence="1" type="ORF">F383_27686</name>
</gene>
<accession>A0A0B0PDH0</accession>
<dbReference type="AlphaFoldDB" id="A0A0B0PDH0"/>
<proteinExistence type="predicted"/>